<dbReference type="EMBL" id="LMYN01000197">
    <property type="protein sequence ID" value="KRZ98889.1"/>
    <property type="molecule type" value="Genomic_DNA"/>
</dbReference>
<comment type="caution">
    <text evidence="3">The sequence shown here is derived from an EMBL/GenBank/DDBJ whole genome shotgun (WGS) entry which is preliminary data.</text>
</comment>
<keyword evidence="4" id="KW-1185">Reference proteome</keyword>
<reference evidence="3 4" key="1">
    <citation type="submission" date="2015-11" db="EMBL/GenBank/DDBJ databases">
        <title>The genome of Debaryomyces fabryi.</title>
        <authorList>
            <person name="Tafer H."/>
            <person name="Lopandic K."/>
        </authorList>
    </citation>
    <scope>NUCLEOTIDE SEQUENCE [LARGE SCALE GENOMIC DNA]</scope>
    <source>
        <strain evidence="3 4">CBS 789</strain>
    </source>
</reference>
<dbReference type="GeneID" id="26842370"/>
<dbReference type="InterPro" id="IPR029481">
    <property type="entry name" value="ABC_trans_N"/>
</dbReference>
<feature type="non-terminal residue" evidence="3">
    <location>
        <position position="156"/>
    </location>
</feature>
<accession>A0A0V1PRW3</accession>
<dbReference type="RefSeq" id="XP_015464992.1">
    <property type="nucleotide sequence ID" value="XM_015614190.1"/>
</dbReference>
<evidence type="ECO:0000256" key="1">
    <source>
        <dbReference type="SAM" id="MobiDB-lite"/>
    </source>
</evidence>
<protein>
    <recommendedName>
        <fullName evidence="2">Pleiotropic ABC efflux transporter N-terminal domain-containing protein</fullName>
    </recommendedName>
</protein>
<evidence type="ECO:0000313" key="4">
    <source>
        <dbReference type="Proteomes" id="UP000054251"/>
    </source>
</evidence>
<organism evidence="3 4">
    <name type="scientific">Debaryomyces fabryi</name>
    <dbReference type="NCBI Taxonomy" id="58627"/>
    <lineage>
        <taxon>Eukaryota</taxon>
        <taxon>Fungi</taxon>
        <taxon>Dikarya</taxon>
        <taxon>Ascomycota</taxon>
        <taxon>Saccharomycotina</taxon>
        <taxon>Pichiomycetes</taxon>
        <taxon>Debaryomycetaceae</taxon>
        <taxon>Debaryomyces</taxon>
    </lineage>
</organism>
<dbReference type="Proteomes" id="UP000054251">
    <property type="component" value="Unassembled WGS sequence"/>
</dbReference>
<sequence>MNSSINYDDASQKSSTVDGLVDDNKIPVYQGFDQGVSSQVHNLARTMSRTSEEKPSSLARTLSNMSQVPGVNPMAKEDGEIDLRLDPDSENFDSKFWVKNLRKMYNSDPAYYKPSSLGVAYKDLRAYGIATDADYQADVGNVVYKSISQTIKGFID</sequence>
<evidence type="ECO:0000313" key="3">
    <source>
        <dbReference type="EMBL" id="KRZ98889.1"/>
    </source>
</evidence>
<dbReference type="Pfam" id="PF14510">
    <property type="entry name" value="ABC_trans_N"/>
    <property type="match status" value="1"/>
</dbReference>
<evidence type="ECO:0000259" key="2">
    <source>
        <dbReference type="Pfam" id="PF14510"/>
    </source>
</evidence>
<feature type="domain" description="Pleiotropic ABC efflux transporter N-terminal" evidence="2">
    <location>
        <begin position="43"/>
        <end position="142"/>
    </location>
</feature>
<dbReference type="OrthoDB" id="4501769at2759"/>
<name>A0A0V1PRW3_9ASCO</name>
<gene>
    <name evidence="3" type="ORF">AC631_05361</name>
</gene>
<feature type="region of interest" description="Disordered" evidence="1">
    <location>
        <begin position="1"/>
        <end position="20"/>
    </location>
</feature>
<dbReference type="AlphaFoldDB" id="A0A0V1PRW3"/>
<proteinExistence type="predicted"/>